<comment type="caution">
    <text evidence="2">The sequence shown here is derived from an EMBL/GenBank/DDBJ whole genome shotgun (WGS) entry which is preliminary data.</text>
</comment>
<evidence type="ECO:0000256" key="1">
    <source>
        <dbReference type="SAM" id="MobiDB-lite"/>
    </source>
</evidence>
<sequence>MLLCDDGHVLEVYVSVVEKVSVEPGDVGVYTDQPIYQSFLQQLAAQFQSAGGSNNVVGSIPTTNHAVETPSVNPIIYEDPTINEVMQGRYIEDERSILEYNPHTDYELDDFDEDYNGDSGSREGVNDDPAYNDGMDLDPSGGVRRSMPLVFGGPNRDTCFVKKKIVDFCSDFYKTSTWLESYSGVIFSVGHPTEWNTLEEVRSKIVLPPEWRPQAGRPRKKRVPSASEHGRRTRYYTICKKSGHNRQNCLNPPANQQPNVADPQPDPQPNVVDQQPDPQPR</sequence>
<dbReference type="AlphaFoldDB" id="A0AA39VG92"/>
<dbReference type="EMBL" id="JAUESC010000385">
    <property type="protein sequence ID" value="KAK0578920.1"/>
    <property type="molecule type" value="Genomic_DNA"/>
</dbReference>
<proteinExistence type="predicted"/>
<gene>
    <name evidence="2" type="ORF">LWI29_018365</name>
</gene>
<name>A0AA39VG92_ACESA</name>
<accession>A0AA39VG92</accession>
<feature type="region of interest" description="Disordered" evidence="1">
    <location>
        <begin position="112"/>
        <end position="139"/>
    </location>
</feature>
<reference evidence="2" key="1">
    <citation type="journal article" date="2022" name="Plant J.">
        <title>Strategies of tolerance reflected in two North American maple genomes.</title>
        <authorList>
            <person name="McEvoy S.L."/>
            <person name="Sezen U.U."/>
            <person name="Trouern-Trend A."/>
            <person name="McMahon S.M."/>
            <person name="Schaberg P.G."/>
            <person name="Yang J."/>
            <person name="Wegrzyn J.L."/>
            <person name="Swenson N.G."/>
        </authorList>
    </citation>
    <scope>NUCLEOTIDE SEQUENCE</scope>
    <source>
        <strain evidence="2">NS2018</strain>
    </source>
</reference>
<feature type="compositionally biased region" description="Low complexity" evidence="1">
    <location>
        <begin position="251"/>
        <end position="281"/>
    </location>
</feature>
<feature type="region of interest" description="Disordered" evidence="1">
    <location>
        <begin position="211"/>
        <end position="281"/>
    </location>
</feature>
<reference evidence="2" key="2">
    <citation type="submission" date="2023-06" db="EMBL/GenBank/DDBJ databases">
        <authorList>
            <person name="Swenson N.G."/>
            <person name="Wegrzyn J.L."/>
            <person name="Mcevoy S.L."/>
        </authorList>
    </citation>
    <scope>NUCLEOTIDE SEQUENCE</scope>
    <source>
        <strain evidence="2">NS2018</strain>
        <tissue evidence="2">Leaf</tissue>
    </source>
</reference>
<evidence type="ECO:0000313" key="2">
    <source>
        <dbReference type="EMBL" id="KAK0578920.1"/>
    </source>
</evidence>
<organism evidence="2 3">
    <name type="scientific">Acer saccharum</name>
    <name type="common">Sugar maple</name>
    <dbReference type="NCBI Taxonomy" id="4024"/>
    <lineage>
        <taxon>Eukaryota</taxon>
        <taxon>Viridiplantae</taxon>
        <taxon>Streptophyta</taxon>
        <taxon>Embryophyta</taxon>
        <taxon>Tracheophyta</taxon>
        <taxon>Spermatophyta</taxon>
        <taxon>Magnoliopsida</taxon>
        <taxon>eudicotyledons</taxon>
        <taxon>Gunneridae</taxon>
        <taxon>Pentapetalae</taxon>
        <taxon>rosids</taxon>
        <taxon>malvids</taxon>
        <taxon>Sapindales</taxon>
        <taxon>Sapindaceae</taxon>
        <taxon>Hippocastanoideae</taxon>
        <taxon>Acereae</taxon>
        <taxon>Acer</taxon>
    </lineage>
</organism>
<dbReference type="Proteomes" id="UP001168877">
    <property type="component" value="Unassembled WGS sequence"/>
</dbReference>
<keyword evidence="3" id="KW-1185">Reference proteome</keyword>
<protein>
    <submittedName>
        <fullName evidence="2">Uncharacterized protein</fullName>
    </submittedName>
</protein>
<evidence type="ECO:0000313" key="3">
    <source>
        <dbReference type="Proteomes" id="UP001168877"/>
    </source>
</evidence>